<feature type="domain" description="HTH myb-type" evidence="4">
    <location>
        <begin position="87"/>
        <end position="146"/>
    </location>
</feature>
<dbReference type="PANTHER" id="PTHR46734">
    <property type="entry name" value="TELOMERIC REPEAT-BINDING FACTOR 1 TERF1"/>
    <property type="match status" value="1"/>
</dbReference>
<dbReference type="PROSITE" id="PS51294">
    <property type="entry name" value="HTH_MYB"/>
    <property type="match status" value="2"/>
</dbReference>
<reference evidence="5 6" key="1">
    <citation type="journal article" date="2015" name="Fungal Genet. Biol.">
        <title>Evolution of novel wood decay mechanisms in Agaricales revealed by the genome sequences of Fistulina hepatica and Cylindrobasidium torrendii.</title>
        <authorList>
            <person name="Floudas D."/>
            <person name="Held B.W."/>
            <person name="Riley R."/>
            <person name="Nagy L.G."/>
            <person name="Koehler G."/>
            <person name="Ransdell A.S."/>
            <person name="Younus H."/>
            <person name="Chow J."/>
            <person name="Chiniquy J."/>
            <person name="Lipzen A."/>
            <person name="Tritt A."/>
            <person name="Sun H."/>
            <person name="Haridas S."/>
            <person name="LaButti K."/>
            <person name="Ohm R.A."/>
            <person name="Kues U."/>
            <person name="Blanchette R.A."/>
            <person name="Grigoriev I.V."/>
            <person name="Minto R.E."/>
            <person name="Hibbett D.S."/>
        </authorList>
    </citation>
    <scope>NUCLEOTIDE SEQUENCE [LARGE SCALE GENOMIC DNA]</scope>
    <source>
        <strain evidence="5 6">ATCC 64428</strain>
    </source>
</reference>
<keyword evidence="6" id="KW-1185">Reference proteome</keyword>
<proteinExistence type="predicted"/>
<dbReference type="AlphaFoldDB" id="A0A0D7A8F9"/>
<protein>
    <recommendedName>
        <fullName evidence="7">Myb-like domain-containing protein</fullName>
    </recommendedName>
</protein>
<feature type="region of interest" description="Disordered" evidence="2">
    <location>
        <begin position="1116"/>
        <end position="1174"/>
    </location>
</feature>
<dbReference type="InterPro" id="IPR052450">
    <property type="entry name" value="TRBD-Containing_Protein"/>
</dbReference>
<evidence type="ECO:0000256" key="1">
    <source>
        <dbReference type="ARBA" id="ARBA00023242"/>
    </source>
</evidence>
<feature type="compositionally biased region" description="Acidic residues" evidence="2">
    <location>
        <begin position="338"/>
        <end position="350"/>
    </location>
</feature>
<feature type="domain" description="Myb-like" evidence="3">
    <location>
        <begin position="175"/>
        <end position="227"/>
    </location>
</feature>
<evidence type="ECO:0000259" key="3">
    <source>
        <dbReference type="PROSITE" id="PS50090"/>
    </source>
</evidence>
<feature type="region of interest" description="Disordered" evidence="2">
    <location>
        <begin position="292"/>
        <end position="395"/>
    </location>
</feature>
<feature type="compositionally biased region" description="Low complexity" evidence="2">
    <location>
        <begin position="830"/>
        <end position="844"/>
    </location>
</feature>
<feature type="compositionally biased region" description="Basic and acidic residues" evidence="2">
    <location>
        <begin position="1135"/>
        <end position="1145"/>
    </location>
</feature>
<feature type="compositionally biased region" description="Low complexity" evidence="2">
    <location>
        <begin position="731"/>
        <end position="748"/>
    </location>
</feature>
<evidence type="ECO:0008006" key="7">
    <source>
        <dbReference type="Google" id="ProtNLM"/>
    </source>
</evidence>
<dbReference type="SUPFAM" id="SSF46689">
    <property type="entry name" value="Homeodomain-like"/>
    <property type="match status" value="2"/>
</dbReference>
<evidence type="ECO:0000256" key="2">
    <source>
        <dbReference type="SAM" id="MobiDB-lite"/>
    </source>
</evidence>
<feature type="compositionally biased region" description="Low complexity" evidence="2">
    <location>
        <begin position="891"/>
        <end position="908"/>
    </location>
</feature>
<feature type="region of interest" description="Disordered" evidence="2">
    <location>
        <begin position="63"/>
        <end position="91"/>
    </location>
</feature>
<dbReference type="PROSITE" id="PS50090">
    <property type="entry name" value="MYB_LIKE"/>
    <property type="match status" value="2"/>
</dbReference>
<dbReference type="InterPro" id="IPR009057">
    <property type="entry name" value="Homeodomain-like_sf"/>
</dbReference>
<evidence type="ECO:0000259" key="4">
    <source>
        <dbReference type="PROSITE" id="PS51294"/>
    </source>
</evidence>
<dbReference type="EMBL" id="KN882013">
    <property type="protein sequence ID" value="KIY47083.1"/>
    <property type="molecule type" value="Genomic_DNA"/>
</dbReference>
<name>A0A0D7A8F9_9AGAR</name>
<feature type="region of interest" description="Disordered" evidence="2">
    <location>
        <begin position="934"/>
        <end position="962"/>
    </location>
</feature>
<gene>
    <name evidence="5" type="ORF">FISHEDRAFT_74996</name>
</gene>
<keyword evidence="1" id="KW-0539">Nucleus</keyword>
<dbReference type="InterPro" id="IPR017930">
    <property type="entry name" value="Myb_dom"/>
</dbReference>
<feature type="region of interest" description="Disordered" evidence="2">
    <location>
        <begin position="783"/>
        <end position="918"/>
    </location>
</feature>
<dbReference type="SMART" id="SM00717">
    <property type="entry name" value="SANT"/>
    <property type="match status" value="2"/>
</dbReference>
<dbReference type="InterPro" id="IPR001005">
    <property type="entry name" value="SANT/Myb"/>
</dbReference>
<evidence type="ECO:0000313" key="5">
    <source>
        <dbReference type="EMBL" id="KIY47083.1"/>
    </source>
</evidence>
<dbReference type="Pfam" id="PF00249">
    <property type="entry name" value="Myb_DNA-binding"/>
    <property type="match status" value="2"/>
</dbReference>
<organism evidence="5 6">
    <name type="scientific">Fistulina hepatica ATCC 64428</name>
    <dbReference type="NCBI Taxonomy" id="1128425"/>
    <lineage>
        <taxon>Eukaryota</taxon>
        <taxon>Fungi</taxon>
        <taxon>Dikarya</taxon>
        <taxon>Basidiomycota</taxon>
        <taxon>Agaricomycotina</taxon>
        <taxon>Agaricomycetes</taxon>
        <taxon>Agaricomycetidae</taxon>
        <taxon>Agaricales</taxon>
        <taxon>Fistulinaceae</taxon>
        <taxon>Fistulina</taxon>
    </lineage>
</organism>
<sequence length="1174" mass="126441">MSAATLTSKATSTVSFKAPLGPAEFKVPAVPSSTLKQRRVSLALPASPAKNMAAWDFRDDTGLASSTSAVGRKSKARRVDGEDEELTEKKPRRRWTDDETQMLVNGCNKHGVGNWKSILEDPELKFENRTPVDLKDRFRTHFPDAYKQYYPNAKTHLSTKVRSTNPDGTPLFEKSRMKKRRPFTEEEDRALKAGYDRYGTVWATIAKDPVFQNRRSTDLRDRFRNAFPELYTAAGYKPRTPTSSRKRGVAAPAAVMTPDSDASGYLARSASVGRSSPLKFKIHQVNLSRASTDDHLDLSSTTASEIGPKRRRRRAHTTQGLGAHRGGIKSVPQSAVATEDELSSGDEDDAPLAFAPAPMSAAAEQPVQMQLPQSLQPQAQQQDSAPAAEPASNGNTEMSLINSEEEQCFVAEAPAGVITPTGTAAGSPISDCVMMQDDNARGMIGKSAWEAQDWFSANPRMDSGSSASSSYVDVGTGVLEGLDGLDGLESLSPSSPFSFPSSPYSSSFPQLPLSPFNSPFTLSPFAHAAAERHNLLDRLDLFPSSHQHQDIVSDIGVGETHSTFSDDVFAPSNMGLRGFTHHSDTAGDLIFGARTHPARPPLPPPLPAGPTRMQRSVSQIQQRYYQSFADDMHMPQDTGIHPMQLHTVAPMQTIFSSFPLVDGLTGIRLDDSHDTDHIMADGTGSEAQLSFDELVDLPNDGVHPGTTTTSVSLSRDTSISSEPSFSMPGEQSMPSQSTQSTEQTSFSSHCNTSPPNTPITRHRPLRMASGYFHQNTDNEASLHMRSTSVPPFDSRDSVHDYAPVSASSPMRWRGEYPAPSSSQSDYGHPSSSQGDYGHSSSSQSEYGLPSGPAGDYMPSSSRSEYNPSSSQSDYTPSRPLPMHSFSQPEISTVSSSKSSSRPVSMSLSPQTMSYSSPPTLSSFNSNLSVYSSSSDVDPASIPLPNPMSPVSQYDAPASNATPRLGPTTLPDVGGDLSFTFDSSANTWGAFAGSNSLDYTLSFLDLHYYGHPMSGDPNNELSLDTPTTDRQGQALDLASSSTATAAAAAKASPYSNNLRRRSMIQQALSVGGSPPPLHPTPPTVVGDNVAPHVGLGRNALPVPGVPQALTGAMVVSNERDRVRKRSHQRGQSVDQPRQDSHMDRRPQTAYAANVSTSACDSSVKRKRASWGDALL</sequence>
<feature type="compositionally biased region" description="Low complexity" evidence="2">
    <location>
        <begin position="859"/>
        <end position="872"/>
    </location>
</feature>
<dbReference type="Proteomes" id="UP000054144">
    <property type="component" value="Unassembled WGS sequence"/>
</dbReference>
<dbReference type="Gene3D" id="1.10.10.60">
    <property type="entry name" value="Homeodomain-like"/>
    <property type="match status" value="2"/>
</dbReference>
<evidence type="ECO:0000313" key="6">
    <source>
        <dbReference type="Proteomes" id="UP000054144"/>
    </source>
</evidence>
<feature type="compositionally biased region" description="Polar residues" evidence="2">
    <location>
        <begin position="705"/>
        <end position="724"/>
    </location>
</feature>
<feature type="compositionally biased region" description="Low complexity" evidence="2">
    <location>
        <begin position="351"/>
        <end position="392"/>
    </location>
</feature>
<dbReference type="OrthoDB" id="608866at2759"/>
<feature type="region of interest" description="Disordered" evidence="2">
    <location>
        <begin position="1"/>
        <end position="22"/>
    </location>
</feature>
<feature type="region of interest" description="Disordered" evidence="2">
    <location>
        <begin position="696"/>
        <end position="762"/>
    </location>
</feature>
<dbReference type="CDD" id="cd11660">
    <property type="entry name" value="SANT_TRF"/>
    <property type="match status" value="2"/>
</dbReference>
<feature type="domain" description="Myb-like" evidence="3">
    <location>
        <begin position="87"/>
        <end position="142"/>
    </location>
</feature>
<dbReference type="PANTHER" id="PTHR46734:SF1">
    <property type="entry name" value="TELOMERIC REPEAT-BINDING FACTOR 1"/>
    <property type="match status" value="1"/>
</dbReference>
<accession>A0A0D7A8F9</accession>
<feature type="domain" description="HTH myb-type" evidence="4">
    <location>
        <begin position="175"/>
        <end position="231"/>
    </location>
</feature>
<feature type="compositionally biased region" description="Low complexity" evidence="2">
    <location>
        <begin position="1"/>
        <end position="15"/>
    </location>
</feature>
<feature type="compositionally biased region" description="Polar residues" evidence="2">
    <location>
        <begin position="909"/>
        <end position="918"/>
    </location>
</feature>